<dbReference type="Proteomes" id="UP001304298">
    <property type="component" value="Unassembled WGS sequence"/>
</dbReference>
<accession>A0ABU5RGW6</accession>
<sequence length="363" mass="42426">MGELDHTFGLVPVNSVPPSDYEYWAVVNRFYPDVDDPSTVVRVWEFLPGRFLEENLNRDLEWVHTERPSEPSEGEAVRISEEAARRFETIQARRARTERGGPRYRYYAMLRPFHPHVADPACVGRKWDDGNGNVLEELYSLDCEWVRNTGWSERNECVEIDAAAARRFEKIQAKRYRSALPPGGRFNYTAIASSVNRDEVRGLVRWWTSGGGYRREEDFHPRDGRWRRGFTLEDIDRGSNWADTTEISEKEAKRLQESLVARLRPHFEKQSRVYEYYAITGEGRPVDDPLTVIRVWTPRRGAPVEERYSEELDWEPSELRHRVAGHRVVRIDESRLYNFTVLQYQRAQRRPPGSRLASGPDPS</sequence>
<reference evidence="1 2" key="1">
    <citation type="submission" date="2023-12" db="EMBL/GenBank/DDBJ databases">
        <title>Amycolatopsis sp. V23-08.</title>
        <authorList>
            <person name="Somphong A."/>
        </authorList>
    </citation>
    <scope>NUCLEOTIDE SEQUENCE [LARGE SCALE GENOMIC DNA]</scope>
    <source>
        <strain evidence="1 2">V23-08</strain>
    </source>
</reference>
<evidence type="ECO:0000313" key="2">
    <source>
        <dbReference type="Proteomes" id="UP001304298"/>
    </source>
</evidence>
<protein>
    <submittedName>
        <fullName evidence="1">Uncharacterized protein</fullName>
    </submittedName>
</protein>
<proteinExistence type="predicted"/>
<evidence type="ECO:0000313" key="1">
    <source>
        <dbReference type="EMBL" id="MEA5365518.1"/>
    </source>
</evidence>
<dbReference type="EMBL" id="JAYFSI010000012">
    <property type="protein sequence ID" value="MEA5365518.1"/>
    <property type="molecule type" value="Genomic_DNA"/>
</dbReference>
<keyword evidence="2" id="KW-1185">Reference proteome</keyword>
<dbReference type="RefSeq" id="WP_323334102.1">
    <property type="nucleotide sequence ID" value="NZ_JAYFSI010000012.1"/>
</dbReference>
<organism evidence="1 2">
    <name type="scientific">Amycolatopsis heterodermiae</name>
    <dbReference type="NCBI Taxonomy" id="3110235"/>
    <lineage>
        <taxon>Bacteria</taxon>
        <taxon>Bacillati</taxon>
        <taxon>Actinomycetota</taxon>
        <taxon>Actinomycetes</taxon>
        <taxon>Pseudonocardiales</taxon>
        <taxon>Pseudonocardiaceae</taxon>
        <taxon>Amycolatopsis</taxon>
    </lineage>
</organism>
<comment type="caution">
    <text evidence="1">The sequence shown here is derived from an EMBL/GenBank/DDBJ whole genome shotgun (WGS) entry which is preliminary data.</text>
</comment>
<name>A0ABU5RGW6_9PSEU</name>
<gene>
    <name evidence="1" type="ORF">VA596_38750</name>
</gene>